<dbReference type="PANTHER" id="PTHR30532:SF24">
    <property type="entry name" value="FERRIC ENTEROBACTIN-BINDING PERIPLASMIC PROTEIN FEPB"/>
    <property type="match status" value="1"/>
</dbReference>
<dbReference type="PANTHER" id="PTHR30532">
    <property type="entry name" value="IRON III DICITRATE-BINDING PERIPLASMIC PROTEIN"/>
    <property type="match status" value="1"/>
</dbReference>
<comment type="subcellular location">
    <subcellularLocation>
        <location evidence="1">Cell envelope</location>
    </subcellularLocation>
</comment>
<keyword evidence="4" id="KW-0408">Iron</keyword>
<keyword evidence="3" id="KW-0813">Transport</keyword>
<sequence>MNRLKLAALGAAAALAVLACFAWFPRAAVPVAGAAPHTSDISHASDTSDTPAAAHADHAPLPRRIVSTSPSVTGILLAIDAPVVATAATTPSRMTDDKGFFSQWAAVADKRGVQVLYRNLQFDIEAAIGASPDLLVASATGADSVAQHRTELQAQGVPMVVVDYSSQSWQDIATELGRITGHAKQAAAAIARFDAHVAQTAASITPPAQPVSIVAYNLAGSYSIGRAASPHARLLAALGFKVEGLPPALAAQVTRASDFEFISRENLSAAITGDSVFLLGASQGDVQAFLDDPLLANLPAVAGRRVYPLGPTSFRIDYYSGQQMVDAVASHFR</sequence>
<evidence type="ECO:0000313" key="9">
    <source>
        <dbReference type="EMBL" id="QPS09848.1"/>
    </source>
</evidence>
<dbReference type="RefSeq" id="WP_197956609.1">
    <property type="nucleotide sequence ID" value="NZ_CP065668.1"/>
</dbReference>
<feature type="domain" description="Fe/B12 periplasmic-binding" evidence="8">
    <location>
        <begin position="64"/>
        <end position="333"/>
    </location>
</feature>
<evidence type="ECO:0000256" key="3">
    <source>
        <dbReference type="ARBA" id="ARBA00022448"/>
    </source>
</evidence>
<evidence type="ECO:0000313" key="10">
    <source>
        <dbReference type="Proteomes" id="UP000594778"/>
    </source>
</evidence>
<dbReference type="EMBL" id="CP065668">
    <property type="protein sequence ID" value="QPS09848.1"/>
    <property type="molecule type" value="Genomic_DNA"/>
</dbReference>
<evidence type="ECO:0000256" key="7">
    <source>
        <dbReference type="SAM" id="SignalP"/>
    </source>
</evidence>
<dbReference type="GO" id="GO:0030288">
    <property type="term" value="C:outer membrane-bounded periplasmic space"/>
    <property type="evidence" value="ECO:0007669"/>
    <property type="project" value="TreeGrafter"/>
</dbReference>
<dbReference type="AlphaFoldDB" id="A0A7T2S6T1"/>
<accession>A0A7T2S6T1</accession>
<dbReference type="Pfam" id="PF01497">
    <property type="entry name" value="Peripla_BP_2"/>
    <property type="match status" value="1"/>
</dbReference>
<dbReference type="NCBIfam" id="NF008200">
    <property type="entry name" value="PRK10957.1"/>
    <property type="match status" value="1"/>
</dbReference>
<dbReference type="PROSITE" id="PS51257">
    <property type="entry name" value="PROKAR_LIPOPROTEIN"/>
    <property type="match status" value="1"/>
</dbReference>
<protein>
    <submittedName>
        <fullName evidence="9">Fe2+-enterobactin ABC transporter substrate-binding protein</fullName>
    </submittedName>
</protein>
<feature type="chain" id="PRO_5032827994" evidence="7">
    <location>
        <begin position="28"/>
        <end position="333"/>
    </location>
</feature>
<feature type="compositionally biased region" description="Low complexity" evidence="6">
    <location>
        <begin position="38"/>
        <end position="54"/>
    </location>
</feature>
<dbReference type="Proteomes" id="UP000594778">
    <property type="component" value="Chromosome"/>
</dbReference>
<evidence type="ECO:0000256" key="6">
    <source>
        <dbReference type="SAM" id="MobiDB-lite"/>
    </source>
</evidence>
<name>A0A7T2S6T1_DELAC</name>
<proteinExistence type="inferred from homology"/>
<dbReference type="InterPro" id="IPR051313">
    <property type="entry name" value="Bact_iron-sidero_bind"/>
</dbReference>
<evidence type="ECO:0000259" key="8">
    <source>
        <dbReference type="PROSITE" id="PS50983"/>
    </source>
</evidence>
<evidence type="ECO:0000256" key="4">
    <source>
        <dbReference type="ARBA" id="ARBA00022496"/>
    </source>
</evidence>
<feature type="signal peptide" evidence="7">
    <location>
        <begin position="1"/>
        <end position="27"/>
    </location>
</feature>
<dbReference type="InterPro" id="IPR002491">
    <property type="entry name" value="ABC_transptr_periplasmic_BD"/>
</dbReference>
<gene>
    <name evidence="9" type="primary">fepB</name>
    <name evidence="9" type="ORF">I6G66_07505</name>
</gene>
<comment type="similarity">
    <text evidence="2">Belongs to the bacterial solute-binding protein 8 family.</text>
</comment>
<keyword evidence="4" id="KW-0406">Ion transport</keyword>
<organism evidence="9 10">
    <name type="scientific">Delftia acidovorans</name>
    <name type="common">Pseudomonas acidovorans</name>
    <name type="synonym">Comamonas acidovorans</name>
    <dbReference type="NCBI Taxonomy" id="80866"/>
    <lineage>
        <taxon>Bacteria</taxon>
        <taxon>Pseudomonadati</taxon>
        <taxon>Pseudomonadota</taxon>
        <taxon>Betaproteobacteria</taxon>
        <taxon>Burkholderiales</taxon>
        <taxon>Comamonadaceae</taxon>
        <taxon>Delftia</taxon>
    </lineage>
</organism>
<reference evidence="9 10" key="1">
    <citation type="submission" date="2020-12" db="EMBL/GenBank/DDBJ databases">
        <title>FDA dAtabase for Regulatory Grade micrObial Sequences (FDA-ARGOS): Supporting development and validation of Infectious Disease Dx tests.</title>
        <authorList>
            <person name="Sproer C."/>
            <person name="Gronow S."/>
            <person name="Severitt S."/>
            <person name="Schroder I."/>
            <person name="Tallon L."/>
            <person name="Sadzewicz L."/>
            <person name="Zhao X."/>
            <person name="Boylan J."/>
            <person name="Ott S."/>
            <person name="Bowen H."/>
            <person name="Vavikolanu K."/>
            <person name="Mehta A."/>
            <person name="Aluvathingal J."/>
            <person name="Nadendla S."/>
            <person name="Lowell S."/>
            <person name="Myers T."/>
            <person name="Yan Y."/>
            <person name="Sichtig H."/>
        </authorList>
    </citation>
    <scope>NUCLEOTIDE SEQUENCE [LARGE SCALE GENOMIC DNA]</scope>
    <source>
        <strain evidence="9 10">FDAARGOS_909</strain>
    </source>
</reference>
<dbReference type="GO" id="GO:1901678">
    <property type="term" value="P:iron coordination entity transport"/>
    <property type="evidence" value="ECO:0007669"/>
    <property type="project" value="UniProtKB-ARBA"/>
</dbReference>
<evidence type="ECO:0000256" key="2">
    <source>
        <dbReference type="ARBA" id="ARBA00008814"/>
    </source>
</evidence>
<evidence type="ECO:0000256" key="1">
    <source>
        <dbReference type="ARBA" id="ARBA00004196"/>
    </source>
</evidence>
<dbReference type="PROSITE" id="PS50983">
    <property type="entry name" value="FE_B12_PBP"/>
    <property type="match status" value="1"/>
</dbReference>
<evidence type="ECO:0000256" key="5">
    <source>
        <dbReference type="ARBA" id="ARBA00022729"/>
    </source>
</evidence>
<dbReference type="Gene3D" id="3.40.50.1980">
    <property type="entry name" value="Nitrogenase molybdenum iron protein domain"/>
    <property type="match status" value="2"/>
</dbReference>
<dbReference type="SUPFAM" id="SSF53807">
    <property type="entry name" value="Helical backbone' metal receptor"/>
    <property type="match status" value="1"/>
</dbReference>
<feature type="region of interest" description="Disordered" evidence="6">
    <location>
        <begin position="38"/>
        <end position="60"/>
    </location>
</feature>
<keyword evidence="5 7" id="KW-0732">Signal</keyword>
<keyword evidence="4" id="KW-0410">Iron transport</keyword>